<dbReference type="RefSeq" id="XP_051859009.1">
    <property type="nucleotide sequence ID" value="XM_052003049.1"/>
</dbReference>
<feature type="transmembrane region" description="Helical" evidence="7">
    <location>
        <begin position="583"/>
        <end position="604"/>
    </location>
</feature>
<dbReference type="OrthoDB" id="5970915at2759"/>
<evidence type="ECO:0000313" key="15">
    <source>
        <dbReference type="RefSeq" id="XP_051859010.1"/>
    </source>
</evidence>
<dbReference type="GO" id="GO:0005911">
    <property type="term" value="C:cell-cell junction"/>
    <property type="evidence" value="ECO:0007669"/>
    <property type="project" value="TreeGrafter"/>
</dbReference>
<protein>
    <submittedName>
        <fullName evidence="11 12">Uncharacterized protein LOC117565988 isoform X1</fullName>
    </submittedName>
</protein>
<feature type="region of interest" description="Disordered" evidence="6">
    <location>
        <begin position="149"/>
        <end position="169"/>
    </location>
</feature>
<evidence type="ECO:0000256" key="2">
    <source>
        <dbReference type="ARBA" id="ARBA00023136"/>
    </source>
</evidence>
<dbReference type="InterPro" id="IPR003599">
    <property type="entry name" value="Ig_sub"/>
</dbReference>
<keyword evidence="2 7" id="KW-0472">Membrane</keyword>
<dbReference type="RefSeq" id="XP_034101294.1">
    <property type="nucleotide sequence ID" value="XM_034245403.2"/>
</dbReference>
<gene>
    <name evidence="11 12 13 14 15" type="primary">LOC117565988</name>
</gene>
<dbReference type="SMART" id="SM00409">
    <property type="entry name" value="IG"/>
    <property type="match status" value="3"/>
</dbReference>
<sequence>MEAKFLAAALSFLSIFLAIYAQSSASDIANESDGESKELLPHDFSTPIIYYGDASVNIGQPFEILCVIPISEKIHWLRNNESITRHNFRHGHDDHSYQLSESAIEGESHKIEAQLKVRHALKVHEGRYQCNNNHRHGNGFHMLRVNSKESLSSTESGGGYQTIDEMTPSSPNDVFTKTWKEQQMPHNPHNNRQPAQQQQQQHYFYGGVGNASYNEFTTQWYNTPASAGQDEGAIHRIYSATPPFIPPPRLEEHTVARPEAPTILYNQTLLNTATDDAAAASSSSPSSSSSASATITTTPHHRTHHQQQQLQKQSQHILNAYQVPVPPQHSVHRNEKYQTYSPQFLSTTAIGGDTVTSATTLFTTAHNNNNYGQMQQQPKMLLPIQKGPESLVPKYDNVEKQMVFYTIRSPLTLSCEVKIGNYSDLIWKKNDTVVNEVKTLIGRFRIIKAEGKFMIDKADVFDDGRYSCELNGVSKNITAIAKPIVRVPSNHGVVEGEKLTIPCTAVGSQPRLSWSFGNYTNVTESTGRYVLKKDESSNVENSVLIIENVTLDDRGDYKCTGHNAAPEDAHDTATVRVKGKFAALWPFLGICAEVLILCLIILIYEKRRNKSELEESDTDPQEQKKKRRNYD</sequence>
<evidence type="ECO:0000256" key="4">
    <source>
        <dbReference type="ARBA" id="ARBA00023180"/>
    </source>
</evidence>
<evidence type="ECO:0000256" key="3">
    <source>
        <dbReference type="ARBA" id="ARBA00023157"/>
    </source>
</evidence>
<dbReference type="CTD" id="682"/>
<evidence type="ECO:0000313" key="13">
    <source>
        <dbReference type="RefSeq" id="XP_051859008.1"/>
    </source>
</evidence>
<dbReference type="RefSeq" id="XP_051859008.1">
    <property type="nucleotide sequence ID" value="XM_052003048.1"/>
</dbReference>
<dbReference type="GeneID" id="117565988"/>
<keyword evidence="7" id="KW-1133">Transmembrane helix</keyword>
<keyword evidence="7" id="KW-0812">Transmembrane</keyword>
<dbReference type="PANTHER" id="PTHR11640">
    <property type="entry name" value="NEPHRIN"/>
    <property type="match status" value="1"/>
</dbReference>
<dbReference type="Gene3D" id="2.60.40.10">
    <property type="entry name" value="Immunoglobulins"/>
    <property type="match status" value="3"/>
</dbReference>
<dbReference type="GO" id="GO:0005886">
    <property type="term" value="C:plasma membrane"/>
    <property type="evidence" value="ECO:0007669"/>
    <property type="project" value="TreeGrafter"/>
</dbReference>
<feature type="compositionally biased region" description="Low complexity" evidence="6">
    <location>
        <begin position="275"/>
        <end position="298"/>
    </location>
</feature>
<dbReference type="GO" id="GO:0050839">
    <property type="term" value="F:cell adhesion molecule binding"/>
    <property type="evidence" value="ECO:0007669"/>
    <property type="project" value="TreeGrafter"/>
</dbReference>
<comment type="subcellular location">
    <subcellularLocation>
        <location evidence="1">Membrane</location>
        <topology evidence="1">Single-pass type I membrane protein</topology>
    </subcellularLocation>
</comment>
<evidence type="ECO:0000256" key="8">
    <source>
        <dbReference type="SAM" id="SignalP"/>
    </source>
</evidence>
<dbReference type="InterPro" id="IPR013783">
    <property type="entry name" value="Ig-like_fold"/>
</dbReference>
<dbReference type="RefSeq" id="XP_034101295.2">
    <property type="nucleotide sequence ID" value="XM_034245404.2"/>
</dbReference>
<evidence type="ECO:0000256" key="6">
    <source>
        <dbReference type="SAM" id="MobiDB-lite"/>
    </source>
</evidence>
<keyword evidence="4" id="KW-0325">Glycoprotein</keyword>
<keyword evidence="5" id="KW-0393">Immunoglobulin domain</keyword>
<keyword evidence="10" id="KW-1185">Reference proteome</keyword>
<organism evidence="10 12">
    <name type="scientific">Drosophila albomicans</name>
    <name type="common">Fruit fly</name>
    <dbReference type="NCBI Taxonomy" id="7291"/>
    <lineage>
        <taxon>Eukaryota</taxon>
        <taxon>Metazoa</taxon>
        <taxon>Ecdysozoa</taxon>
        <taxon>Arthropoda</taxon>
        <taxon>Hexapoda</taxon>
        <taxon>Insecta</taxon>
        <taxon>Pterygota</taxon>
        <taxon>Neoptera</taxon>
        <taxon>Endopterygota</taxon>
        <taxon>Diptera</taxon>
        <taxon>Brachycera</taxon>
        <taxon>Muscomorpha</taxon>
        <taxon>Ephydroidea</taxon>
        <taxon>Drosophilidae</taxon>
        <taxon>Drosophila</taxon>
    </lineage>
</organism>
<evidence type="ECO:0000313" key="10">
    <source>
        <dbReference type="Proteomes" id="UP000515160"/>
    </source>
</evidence>
<evidence type="ECO:0000256" key="5">
    <source>
        <dbReference type="ARBA" id="ARBA00023319"/>
    </source>
</evidence>
<dbReference type="AlphaFoldDB" id="A0A6P8WSN6"/>
<dbReference type="InterPro" id="IPR003598">
    <property type="entry name" value="Ig_sub2"/>
</dbReference>
<feature type="signal peptide" evidence="8">
    <location>
        <begin position="1"/>
        <end position="25"/>
    </location>
</feature>
<evidence type="ECO:0000313" key="12">
    <source>
        <dbReference type="RefSeq" id="XP_034101295.2"/>
    </source>
</evidence>
<dbReference type="SUPFAM" id="SSF48726">
    <property type="entry name" value="Immunoglobulin"/>
    <property type="match status" value="3"/>
</dbReference>
<keyword evidence="8" id="KW-0732">Signal</keyword>
<dbReference type="SMART" id="SM00408">
    <property type="entry name" value="IGc2"/>
    <property type="match status" value="2"/>
</dbReference>
<evidence type="ECO:0000313" key="11">
    <source>
        <dbReference type="RefSeq" id="XP_034101294.1"/>
    </source>
</evidence>
<feature type="domain" description="Ig-like" evidence="9">
    <location>
        <begin position="378"/>
        <end position="478"/>
    </location>
</feature>
<evidence type="ECO:0000256" key="1">
    <source>
        <dbReference type="ARBA" id="ARBA00004479"/>
    </source>
</evidence>
<dbReference type="Proteomes" id="UP000515160">
    <property type="component" value="Chromosome 2L"/>
</dbReference>
<feature type="region of interest" description="Disordered" evidence="6">
    <location>
        <begin position="275"/>
        <end position="314"/>
    </location>
</feature>
<dbReference type="InterPro" id="IPR051275">
    <property type="entry name" value="Cell_adhesion_signaling"/>
</dbReference>
<evidence type="ECO:0000259" key="9">
    <source>
        <dbReference type="PROSITE" id="PS50835"/>
    </source>
</evidence>
<proteinExistence type="predicted"/>
<dbReference type="CDD" id="cd00096">
    <property type="entry name" value="Ig"/>
    <property type="match status" value="1"/>
</dbReference>
<feature type="domain" description="Ig-like" evidence="9">
    <location>
        <begin position="41"/>
        <end position="152"/>
    </location>
</feature>
<keyword evidence="3" id="KW-1015">Disulfide bond</keyword>
<dbReference type="RefSeq" id="XP_051859010.1">
    <property type="nucleotide sequence ID" value="XM_052003050.1"/>
</dbReference>
<dbReference type="InterPro" id="IPR007110">
    <property type="entry name" value="Ig-like_dom"/>
</dbReference>
<dbReference type="Pfam" id="PF13927">
    <property type="entry name" value="Ig_3"/>
    <property type="match status" value="1"/>
</dbReference>
<reference evidence="11 12" key="1">
    <citation type="submission" date="2025-04" db="UniProtKB">
        <authorList>
            <consortium name="RefSeq"/>
        </authorList>
    </citation>
    <scope>IDENTIFICATION</scope>
    <source>
        <strain evidence="11 12">15112-1751.03</strain>
        <tissue evidence="11 12">Whole Adult</tissue>
    </source>
</reference>
<dbReference type="PROSITE" id="PS50835">
    <property type="entry name" value="IG_LIKE"/>
    <property type="match status" value="3"/>
</dbReference>
<feature type="domain" description="Ig-like" evidence="9">
    <location>
        <begin position="483"/>
        <end position="576"/>
    </location>
</feature>
<dbReference type="GO" id="GO:0098609">
    <property type="term" value="P:cell-cell adhesion"/>
    <property type="evidence" value="ECO:0007669"/>
    <property type="project" value="TreeGrafter"/>
</dbReference>
<accession>A0A6P8XUA4</accession>
<feature type="chain" id="PRO_5044654652" evidence="8">
    <location>
        <begin position="26"/>
        <end position="631"/>
    </location>
</feature>
<dbReference type="FunFam" id="2.60.40.10:FF:002357">
    <property type="entry name" value="Basigin, isoform G"/>
    <property type="match status" value="1"/>
</dbReference>
<evidence type="ECO:0000313" key="14">
    <source>
        <dbReference type="RefSeq" id="XP_051859009.1"/>
    </source>
</evidence>
<name>A0A6P8WSN6_DROAB</name>
<evidence type="ECO:0000256" key="7">
    <source>
        <dbReference type="SAM" id="Phobius"/>
    </source>
</evidence>
<feature type="region of interest" description="Disordered" evidence="6">
    <location>
        <begin position="610"/>
        <end position="631"/>
    </location>
</feature>
<dbReference type="InterPro" id="IPR036179">
    <property type="entry name" value="Ig-like_dom_sf"/>
</dbReference>
<dbReference type="PANTHER" id="PTHR11640:SF31">
    <property type="entry name" value="IRREGULAR CHIASM C-ROUGHEST PROTEIN-RELATED"/>
    <property type="match status" value="1"/>
</dbReference>
<accession>A0A6P8WSN6</accession>